<sequence length="700" mass="75718">MAAVALLAGEFAVGAAHAADSGPQLRNGEIVVTGAIPDDYVIKGQGSTARLDLSLRETPQAVSIVTRAQIEDFQLDTVDDILRQTTGVNVESSETDRTYYNARGFDIVNFQFDGIGQPLSYGLQTGQIDTALFDRVEVVRGATGLLSMTGNPSAAINFVRKRPTTELGGYATLSYGSFDHIRGDVDVNTPLTSDGSIRTRFVGAYDSGDSHLDYYHSSRLTLYGAAAADLGPDTVLTAGYSWQETDPRGASWGALPFLYADGSTTSYSRSANTAQPWSRWDTIDRNFFSDIVHDFGGGWQAKVSVLRRARDQDAKLFYVYGAQDQETGLGLYSYPGAYLDSLRETTIDAHVTGKLRLAGREHDVVLGVNYGRSDLTESEATDASAIGVSLPGSTAFSGTFPYPDWSAYSLRADYTTRITSAYGLLRLSLADPVKVMLGGNVTHAERTGTSYSTPYAFDRTKFLPFAGLTFDLTGNLTAYASYATIFSPQVYLDQNGSVLDPLEGNTFEAGLKGEWNSGKLTAGIALFKTNQKNVAESLGFDATLGQTLYEGVDAASKGVEVDIAGEAMPGLQLTGGYAYAHIEDDEGNAARTFIPRHTVRVSAIYSPPSFDKLRMGVSARYQSKIHHVFEAFTADGEDAVVRQKGYAIVDLMARYQVLKNVSLSLNADNVTNVKYWSSLQWDQAYYGAPRTVSGTIGVNF</sequence>
<keyword evidence="7 10" id="KW-0472">Membrane</keyword>
<evidence type="ECO:0000256" key="4">
    <source>
        <dbReference type="ARBA" id="ARBA00022452"/>
    </source>
</evidence>
<comment type="similarity">
    <text evidence="2 10 11">Belongs to the TonB-dependent receptor family.</text>
</comment>
<comment type="caution">
    <text evidence="15">The sequence shown here is derived from an EMBL/GenBank/DDBJ whole genome shotgun (WGS) entry which is preliminary data.</text>
</comment>
<dbReference type="PROSITE" id="PS52016">
    <property type="entry name" value="TONB_DEPENDENT_REC_3"/>
    <property type="match status" value="1"/>
</dbReference>
<dbReference type="PANTHER" id="PTHR32552:SF74">
    <property type="entry name" value="HYDROXAMATE SIDEROPHORE RECEPTOR FHUE"/>
    <property type="match status" value="1"/>
</dbReference>
<evidence type="ECO:0000256" key="3">
    <source>
        <dbReference type="ARBA" id="ARBA00022448"/>
    </source>
</evidence>
<evidence type="ECO:0000256" key="10">
    <source>
        <dbReference type="PROSITE-ProRule" id="PRU01360"/>
    </source>
</evidence>
<dbReference type="EMBL" id="JALHLE010000018">
    <property type="protein sequence ID" value="MCJ2179393.1"/>
    <property type="molecule type" value="Genomic_DNA"/>
</dbReference>
<evidence type="ECO:0000256" key="7">
    <source>
        <dbReference type="ARBA" id="ARBA00023136"/>
    </source>
</evidence>
<keyword evidence="3 10" id="KW-0813">Transport</keyword>
<evidence type="ECO:0000259" key="13">
    <source>
        <dbReference type="Pfam" id="PF00593"/>
    </source>
</evidence>
<dbReference type="InterPro" id="IPR000531">
    <property type="entry name" value="Beta-barrel_TonB"/>
</dbReference>
<evidence type="ECO:0000256" key="6">
    <source>
        <dbReference type="ARBA" id="ARBA00023077"/>
    </source>
</evidence>
<dbReference type="InterPro" id="IPR036942">
    <property type="entry name" value="Beta-barrel_TonB_sf"/>
</dbReference>
<keyword evidence="16" id="KW-1185">Reference proteome</keyword>
<comment type="subcellular location">
    <subcellularLocation>
        <location evidence="1 10">Cell outer membrane</location>
        <topology evidence="1 10">Multi-pass membrane protein</topology>
    </subcellularLocation>
</comment>
<dbReference type="Pfam" id="PF07715">
    <property type="entry name" value="Plug"/>
    <property type="match status" value="1"/>
</dbReference>
<protein>
    <submittedName>
        <fullName evidence="15">TonB-dependent siderophore receptor</fullName>
    </submittedName>
</protein>
<feature type="domain" description="TonB-dependent receptor plug" evidence="14">
    <location>
        <begin position="55"/>
        <end position="152"/>
    </location>
</feature>
<dbReference type="InterPro" id="IPR039426">
    <property type="entry name" value="TonB-dep_rcpt-like"/>
</dbReference>
<evidence type="ECO:0000256" key="8">
    <source>
        <dbReference type="ARBA" id="ARBA00023170"/>
    </source>
</evidence>
<proteinExistence type="inferred from homology"/>
<dbReference type="SUPFAM" id="SSF56935">
    <property type="entry name" value="Porins"/>
    <property type="match status" value="1"/>
</dbReference>
<gene>
    <name evidence="15" type="ORF">MTR64_12500</name>
</gene>
<keyword evidence="9 10" id="KW-0998">Cell outer membrane</keyword>
<evidence type="ECO:0000259" key="14">
    <source>
        <dbReference type="Pfam" id="PF07715"/>
    </source>
</evidence>
<keyword evidence="6 11" id="KW-0798">TonB box</keyword>
<reference evidence="15" key="1">
    <citation type="submission" date="2022-03" db="EMBL/GenBank/DDBJ databases">
        <title>Identification of a novel bacterium isolated from mangrove sediments.</title>
        <authorList>
            <person name="Pan X."/>
        </authorList>
    </citation>
    <scope>NUCLEOTIDE SEQUENCE</scope>
    <source>
        <strain evidence="15">B2580</strain>
    </source>
</reference>
<evidence type="ECO:0000313" key="16">
    <source>
        <dbReference type="Proteomes" id="UP001162880"/>
    </source>
</evidence>
<keyword evidence="8 15" id="KW-0675">Receptor</keyword>
<keyword evidence="4 10" id="KW-1134">Transmembrane beta strand</keyword>
<keyword evidence="5 10" id="KW-0812">Transmembrane</keyword>
<feature type="signal peptide" evidence="12">
    <location>
        <begin position="1"/>
        <end position="18"/>
    </location>
</feature>
<evidence type="ECO:0000256" key="11">
    <source>
        <dbReference type="RuleBase" id="RU003357"/>
    </source>
</evidence>
<evidence type="ECO:0000256" key="9">
    <source>
        <dbReference type="ARBA" id="ARBA00023237"/>
    </source>
</evidence>
<evidence type="ECO:0000256" key="5">
    <source>
        <dbReference type="ARBA" id="ARBA00022692"/>
    </source>
</evidence>
<dbReference type="RefSeq" id="WP_243994318.1">
    <property type="nucleotide sequence ID" value="NZ_JALHLE010000018.1"/>
</dbReference>
<dbReference type="InterPro" id="IPR037066">
    <property type="entry name" value="Plug_dom_sf"/>
</dbReference>
<evidence type="ECO:0000313" key="15">
    <source>
        <dbReference type="EMBL" id="MCJ2179393.1"/>
    </source>
</evidence>
<accession>A0ABT0B2X1</accession>
<evidence type="ECO:0000256" key="12">
    <source>
        <dbReference type="SAM" id="SignalP"/>
    </source>
</evidence>
<dbReference type="Proteomes" id="UP001162880">
    <property type="component" value="Unassembled WGS sequence"/>
</dbReference>
<dbReference type="Gene3D" id="2.170.130.10">
    <property type="entry name" value="TonB-dependent receptor, plug domain"/>
    <property type="match status" value="1"/>
</dbReference>
<dbReference type="InterPro" id="IPR012910">
    <property type="entry name" value="Plug_dom"/>
</dbReference>
<dbReference type="Pfam" id="PF00593">
    <property type="entry name" value="TonB_dep_Rec_b-barrel"/>
    <property type="match status" value="1"/>
</dbReference>
<evidence type="ECO:0000256" key="1">
    <source>
        <dbReference type="ARBA" id="ARBA00004571"/>
    </source>
</evidence>
<feature type="domain" description="TonB-dependent receptor-like beta-barrel" evidence="13">
    <location>
        <begin position="234"/>
        <end position="670"/>
    </location>
</feature>
<organism evidence="15 16">
    <name type="scientific">Novosphingobium album</name>
    <name type="common">ex Hu et al. 2023</name>
    <dbReference type="NCBI Taxonomy" id="2930093"/>
    <lineage>
        <taxon>Bacteria</taxon>
        <taxon>Pseudomonadati</taxon>
        <taxon>Pseudomonadota</taxon>
        <taxon>Alphaproteobacteria</taxon>
        <taxon>Sphingomonadales</taxon>
        <taxon>Sphingomonadaceae</taxon>
        <taxon>Novosphingobium</taxon>
    </lineage>
</organism>
<dbReference type="PANTHER" id="PTHR32552">
    <property type="entry name" value="FERRICHROME IRON RECEPTOR-RELATED"/>
    <property type="match status" value="1"/>
</dbReference>
<evidence type="ECO:0000256" key="2">
    <source>
        <dbReference type="ARBA" id="ARBA00009810"/>
    </source>
</evidence>
<dbReference type="InterPro" id="IPR010105">
    <property type="entry name" value="TonB_sidphr_rcpt"/>
</dbReference>
<keyword evidence="12" id="KW-0732">Signal</keyword>
<dbReference type="NCBIfam" id="TIGR01783">
    <property type="entry name" value="TonB-siderophor"/>
    <property type="match status" value="1"/>
</dbReference>
<name>A0ABT0B2X1_9SPHN</name>
<dbReference type="Gene3D" id="2.40.170.20">
    <property type="entry name" value="TonB-dependent receptor, beta-barrel domain"/>
    <property type="match status" value="1"/>
</dbReference>
<dbReference type="CDD" id="cd01347">
    <property type="entry name" value="ligand_gated_channel"/>
    <property type="match status" value="1"/>
</dbReference>
<feature type="chain" id="PRO_5045720161" evidence="12">
    <location>
        <begin position="19"/>
        <end position="700"/>
    </location>
</feature>